<comment type="caution">
    <text evidence="3">The sequence shown here is derived from an EMBL/GenBank/DDBJ whole genome shotgun (WGS) entry which is preliminary data.</text>
</comment>
<accession>A0A8J3MVP2</accession>
<dbReference type="AlphaFoldDB" id="A0A8J3MVP2"/>
<protein>
    <submittedName>
        <fullName evidence="3">MarR family transcriptional regulator</fullName>
    </submittedName>
</protein>
<evidence type="ECO:0000313" key="4">
    <source>
        <dbReference type="Proteomes" id="UP000612362"/>
    </source>
</evidence>
<sequence length="170" mass="19067">MTEQFSDADLNVGDLTTIIEEFTTIFIRLPSVEKLSFTSLSVLHTLSRKGPMRLTDLTVTEQMTQPAITQLVRRLEDDGLVERQTDPRDARAVLIQLTPRGAQIVEVRHAARVNQLSSLLDRLSQDERQSIAEALPALAHAVELGRKAELPLHPRSSTNTQQHPLEQTKE</sequence>
<dbReference type="GO" id="GO:0003700">
    <property type="term" value="F:DNA-binding transcription factor activity"/>
    <property type="evidence" value="ECO:0007669"/>
    <property type="project" value="InterPro"/>
</dbReference>
<feature type="compositionally biased region" description="Polar residues" evidence="1">
    <location>
        <begin position="155"/>
        <end position="170"/>
    </location>
</feature>
<feature type="domain" description="HTH marR-type" evidence="2">
    <location>
        <begin position="1"/>
        <end position="140"/>
    </location>
</feature>
<dbReference type="InterPro" id="IPR036390">
    <property type="entry name" value="WH_DNA-bd_sf"/>
</dbReference>
<dbReference type="InterPro" id="IPR052526">
    <property type="entry name" value="HTH-type_Bedaq_tolerance"/>
</dbReference>
<gene>
    <name evidence="3" type="ORF">KSX_60260</name>
</gene>
<dbReference type="Pfam" id="PF01047">
    <property type="entry name" value="MarR"/>
    <property type="match status" value="1"/>
</dbReference>
<dbReference type="Gene3D" id="1.10.10.10">
    <property type="entry name" value="Winged helix-like DNA-binding domain superfamily/Winged helix DNA-binding domain"/>
    <property type="match status" value="1"/>
</dbReference>
<dbReference type="SMART" id="SM00347">
    <property type="entry name" value="HTH_MARR"/>
    <property type="match status" value="1"/>
</dbReference>
<keyword evidence="4" id="KW-1185">Reference proteome</keyword>
<dbReference type="PRINTS" id="PR00598">
    <property type="entry name" value="HTHMARR"/>
</dbReference>
<dbReference type="Proteomes" id="UP000612362">
    <property type="component" value="Unassembled WGS sequence"/>
</dbReference>
<dbReference type="PANTHER" id="PTHR39515:SF2">
    <property type="entry name" value="HTH-TYPE TRANSCRIPTIONAL REGULATOR RV0880"/>
    <property type="match status" value="1"/>
</dbReference>
<evidence type="ECO:0000313" key="3">
    <source>
        <dbReference type="EMBL" id="GHO47863.1"/>
    </source>
</evidence>
<dbReference type="RefSeq" id="WP_220197093.1">
    <property type="nucleotide sequence ID" value="NZ_BNJF01000003.1"/>
</dbReference>
<dbReference type="SUPFAM" id="SSF46785">
    <property type="entry name" value="Winged helix' DNA-binding domain"/>
    <property type="match status" value="1"/>
</dbReference>
<evidence type="ECO:0000256" key="1">
    <source>
        <dbReference type="SAM" id="MobiDB-lite"/>
    </source>
</evidence>
<proteinExistence type="predicted"/>
<organism evidence="3 4">
    <name type="scientific">Ktedonospora formicarum</name>
    <dbReference type="NCBI Taxonomy" id="2778364"/>
    <lineage>
        <taxon>Bacteria</taxon>
        <taxon>Bacillati</taxon>
        <taxon>Chloroflexota</taxon>
        <taxon>Ktedonobacteria</taxon>
        <taxon>Ktedonobacterales</taxon>
        <taxon>Ktedonobacteraceae</taxon>
        <taxon>Ktedonospora</taxon>
    </lineage>
</organism>
<dbReference type="PANTHER" id="PTHR39515">
    <property type="entry name" value="CONSERVED PROTEIN"/>
    <property type="match status" value="1"/>
</dbReference>
<name>A0A8J3MVP2_9CHLR</name>
<feature type="region of interest" description="Disordered" evidence="1">
    <location>
        <begin position="150"/>
        <end position="170"/>
    </location>
</feature>
<dbReference type="InterPro" id="IPR000835">
    <property type="entry name" value="HTH_MarR-typ"/>
</dbReference>
<dbReference type="EMBL" id="BNJF01000003">
    <property type="protein sequence ID" value="GHO47863.1"/>
    <property type="molecule type" value="Genomic_DNA"/>
</dbReference>
<reference evidence="3" key="1">
    <citation type="submission" date="2020-10" db="EMBL/GenBank/DDBJ databases">
        <title>Taxonomic study of unclassified bacteria belonging to the class Ktedonobacteria.</title>
        <authorList>
            <person name="Yabe S."/>
            <person name="Wang C.M."/>
            <person name="Zheng Y."/>
            <person name="Sakai Y."/>
            <person name="Cavaletti L."/>
            <person name="Monciardini P."/>
            <person name="Donadio S."/>
        </authorList>
    </citation>
    <scope>NUCLEOTIDE SEQUENCE</scope>
    <source>
        <strain evidence="3">SOSP1-1</strain>
    </source>
</reference>
<dbReference type="PROSITE" id="PS50995">
    <property type="entry name" value="HTH_MARR_2"/>
    <property type="match status" value="1"/>
</dbReference>
<evidence type="ECO:0000259" key="2">
    <source>
        <dbReference type="PROSITE" id="PS50995"/>
    </source>
</evidence>
<dbReference type="InterPro" id="IPR036388">
    <property type="entry name" value="WH-like_DNA-bd_sf"/>
</dbReference>